<sequence length="531" mass="58361">MTSNSTCEMRAMPTSSVNHGGSMDACLSSLSTGAVCDAVDGGGASINPANDVSIAALDELLDVFDVGAVTVTTTPAPVMMMNVPMYPGMVYVPGQMMIPSYPMDAMPVFFDPMPSNQLDESSDGGSMTDLLTTVDAYDDVFAQQANGASGNNPAPKKRRRRQKEELDYLRVRVKDLEDELSRLRVEERASGRTRRSQPAIKQEDSGSSDESQEKEVSSSAASSPSSTTSITTTAWERIASHRKQEAQLAVMENIKLRAMLEGQLAVARRLESALRKRPRFAVREMDLSPYLGNGSTMHVEGVDEEKIYASIGRDLDAQYSQIDAVLQECGIAQNTNEYIRDGPDIRSDAQGMFLEHCENRIVPFDLSDVCRAVWSLLCRECPTRNGIYLSQSTKGDMICAKIVETLRLPKCTSETIATVRLVIKRYPERDRVVTVWESVVETAGSVSMRLREKAWNVLRPIAGADPNAPACLAQSCVRVRPEMAQRNFEEAEICVGTLTNLVVGSYHRNLGVMQQIVEGMLMDEAAQRSIK</sequence>
<dbReference type="AlphaFoldDB" id="A0A8K1CBJ4"/>
<organism evidence="2 3">
    <name type="scientific">Pythium oligandrum</name>
    <name type="common">Mycoparasitic fungus</name>
    <dbReference type="NCBI Taxonomy" id="41045"/>
    <lineage>
        <taxon>Eukaryota</taxon>
        <taxon>Sar</taxon>
        <taxon>Stramenopiles</taxon>
        <taxon>Oomycota</taxon>
        <taxon>Peronosporomycetes</taxon>
        <taxon>Pythiales</taxon>
        <taxon>Pythiaceae</taxon>
        <taxon>Pythium</taxon>
    </lineage>
</organism>
<keyword evidence="3" id="KW-1185">Reference proteome</keyword>
<gene>
    <name evidence="2" type="ORF">Poli38472_004849</name>
</gene>
<evidence type="ECO:0000313" key="2">
    <source>
        <dbReference type="EMBL" id="TMW59780.1"/>
    </source>
</evidence>
<comment type="caution">
    <text evidence="2">The sequence shown here is derived from an EMBL/GenBank/DDBJ whole genome shotgun (WGS) entry which is preliminary data.</text>
</comment>
<dbReference type="EMBL" id="SPLM01000109">
    <property type="protein sequence ID" value="TMW59780.1"/>
    <property type="molecule type" value="Genomic_DNA"/>
</dbReference>
<evidence type="ECO:0000256" key="1">
    <source>
        <dbReference type="SAM" id="MobiDB-lite"/>
    </source>
</evidence>
<feature type="region of interest" description="Disordered" evidence="1">
    <location>
        <begin position="144"/>
        <end position="163"/>
    </location>
</feature>
<feature type="compositionally biased region" description="Low complexity" evidence="1">
    <location>
        <begin position="217"/>
        <end position="231"/>
    </location>
</feature>
<dbReference type="PANTHER" id="PTHR35796">
    <property type="entry name" value="HYPOTHETICAL CYTOSOLIC PROTEIN"/>
    <property type="match status" value="1"/>
</dbReference>
<name>A0A8K1CBJ4_PYTOL</name>
<dbReference type="Proteomes" id="UP000794436">
    <property type="component" value="Unassembled WGS sequence"/>
</dbReference>
<proteinExistence type="predicted"/>
<feature type="region of interest" description="Disordered" evidence="1">
    <location>
        <begin position="187"/>
        <end position="231"/>
    </location>
</feature>
<accession>A0A8K1CBJ4</accession>
<dbReference type="PANTHER" id="PTHR35796:SF3">
    <property type="entry name" value="BHLH DOMAIN-CONTAINING PROTEIN"/>
    <property type="match status" value="1"/>
</dbReference>
<protein>
    <submittedName>
        <fullName evidence="2">Uncharacterized protein</fullName>
    </submittedName>
</protein>
<evidence type="ECO:0000313" key="3">
    <source>
        <dbReference type="Proteomes" id="UP000794436"/>
    </source>
</evidence>
<reference evidence="2" key="1">
    <citation type="submission" date="2019-03" db="EMBL/GenBank/DDBJ databases">
        <title>Long read genome sequence of the mycoparasitic Pythium oligandrum ATCC 38472 isolated from sugarbeet rhizosphere.</title>
        <authorList>
            <person name="Gaulin E."/>
        </authorList>
    </citation>
    <scope>NUCLEOTIDE SEQUENCE</scope>
    <source>
        <strain evidence="2">ATCC 38472_TT</strain>
    </source>
</reference>
<dbReference type="OrthoDB" id="113481at2759"/>